<dbReference type="AlphaFoldDB" id="K4ALQ4"/>
<dbReference type="eggNOG" id="ENOG502QSE3">
    <property type="taxonomic scope" value="Eukaryota"/>
</dbReference>
<dbReference type="EMBL" id="AGNK02005773">
    <property type="status" value="NOT_ANNOTATED_CDS"/>
    <property type="molecule type" value="Genomic_DNA"/>
</dbReference>
<keyword evidence="8" id="KW-1185">Reference proteome</keyword>
<sequence length="498" mass="56656">MRQQVARFDSPTFDDIISRVNSLFKVGNEEDDLRICGRFDAGNKRSHYVLMPLACDDDWLVYKELVKGSQVACAKLVVDVCPWSMSPYIDKPIEHLTQEDVLPGSDVDEEEDDEEDGADDCSHGSDDSSDEGDFDTSIALYNPSTKCCTYTTGKEDLHNGVMKLVLERAFKHCKPVISVDGAFLTGKYRGVLLIAAGMDGRVCIISDCHQGILNAVEDHMEGYQPIVSRWCMRHFAANIWHRHKNKKVIKQLKLVCAAKAERTFDIRLWKLKGMMNEEATKWLEEKMENKHKWANAFDNGARYGVQNTNISEMLNKVLKGIHAMPISAIVEFTFYKVNSYFVHRWAKARAQIDRRPNQILWGKGAMKHLATEGKKAASMSVELFDPTLYVYSMTGGRIYKVDLSSVTCTCCVPQLLHVPCSHMITAYRVRGVSHLSPAYMTQLCSKNTVLKIWESCFEPILDETHRPEHNGHDYIPDNDKDKIKVGRRKKKLLCNEMD</sequence>
<protein>
    <recommendedName>
        <fullName evidence="6">SWIM-type domain-containing protein</fullName>
    </recommendedName>
</protein>
<dbReference type="PANTHER" id="PTHR31973:SF195">
    <property type="entry name" value="MUDR FAMILY TRANSPOSASE"/>
    <property type="match status" value="1"/>
</dbReference>
<evidence type="ECO:0000256" key="2">
    <source>
        <dbReference type="ARBA" id="ARBA00022771"/>
    </source>
</evidence>
<proteinExistence type="predicted"/>
<organism evidence="7 8">
    <name type="scientific">Setaria italica</name>
    <name type="common">Foxtail millet</name>
    <name type="synonym">Panicum italicum</name>
    <dbReference type="NCBI Taxonomy" id="4555"/>
    <lineage>
        <taxon>Eukaryota</taxon>
        <taxon>Viridiplantae</taxon>
        <taxon>Streptophyta</taxon>
        <taxon>Embryophyta</taxon>
        <taxon>Tracheophyta</taxon>
        <taxon>Spermatophyta</taxon>
        <taxon>Magnoliopsida</taxon>
        <taxon>Liliopsida</taxon>
        <taxon>Poales</taxon>
        <taxon>Poaceae</taxon>
        <taxon>PACMAD clade</taxon>
        <taxon>Panicoideae</taxon>
        <taxon>Panicodae</taxon>
        <taxon>Paniceae</taxon>
        <taxon>Cenchrinae</taxon>
        <taxon>Setaria</taxon>
    </lineage>
</organism>
<keyword evidence="3" id="KW-0862">Zinc</keyword>
<dbReference type="GO" id="GO:0008270">
    <property type="term" value="F:zinc ion binding"/>
    <property type="evidence" value="ECO:0007669"/>
    <property type="project" value="UniProtKB-KW"/>
</dbReference>
<evidence type="ECO:0000256" key="4">
    <source>
        <dbReference type="PROSITE-ProRule" id="PRU00325"/>
    </source>
</evidence>
<dbReference type="InterPro" id="IPR006564">
    <property type="entry name" value="Znf_PMZ"/>
</dbReference>
<dbReference type="PANTHER" id="PTHR31973">
    <property type="entry name" value="POLYPROTEIN, PUTATIVE-RELATED"/>
    <property type="match status" value="1"/>
</dbReference>
<evidence type="ECO:0000313" key="7">
    <source>
        <dbReference type="EnsemblPlants" id="KQK89619"/>
    </source>
</evidence>
<feature type="compositionally biased region" description="Acidic residues" evidence="5">
    <location>
        <begin position="106"/>
        <end position="119"/>
    </location>
</feature>
<feature type="region of interest" description="Disordered" evidence="5">
    <location>
        <begin position="104"/>
        <end position="132"/>
    </location>
</feature>
<keyword evidence="2 4" id="KW-0863">Zinc-finger</keyword>
<dbReference type="EnsemblPlants" id="KQK89619">
    <property type="protein sequence ID" value="KQK89619"/>
    <property type="gene ID" value="SETIT_039836mg"/>
</dbReference>
<evidence type="ECO:0000256" key="1">
    <source>
        <dbReference type="ARBA" id="ARBA00022723"/>
    </source>
</evidence>
<feature type="domain" description="SWIM-type" evidence="6">
    <location>
        <begin position="399"/>
        <end position="431"/>
    </location>
</feature>
<dbReference type="InParanoid" id="K4ALQ4"/>
<dbReference type="InterPro" id="IPR007527">
    <property type="entry name" value="Znf_SWIM"/>
</dbReference>
<evidence type="ECO:0000256" key="3">
    <source>
        <dbReference type="ARBA" id="ARBA00022833"/>
    </source>
</evidence>
<name>K4ALQ4_SETIT</name>
<evidence type="ECO:0000259" key="6">
    <source>
        <dbReference type="PROSITE" id="PS50966"/>
    </source>
</evidence>
<dbReference type="Proteomes" id="UP000004995">
    <property type="component" value="Unassembled WGS sequence"/>
</dbReference>
<dbReference type="PROSITE" id="PS50966">
    <property type="entry name" value="ZF_SWIM"/>
    <property type="match status" value="1"/>
</dbReference>
<dbReference type="Pfam" id="PF04434">
    <property type="entry name" value="SWIM"/>
    <property type="match status" value="1"/>
</dbReference>
<keyword evidence="1" id="KW-0479">Metal-binding</keyword>
<evidence type="ECO:0000313" key="8">
    <source>
        <dbReference type="Proteomes" id="UP000004995"/>
    </source>
</evidence>
<reference evidence="7" key="2">
    <citation type="submission" date="2018-08" db="UniProtKB">
        <authorList>
            <consortium name="EnsemblPlants"/>
        </authorList>
    </citation>
    <scope>IDENTIFICATION</scope>
    <source>
        <strain evidence="7">Yugu1</strain>
    </source>
</reference>
<dbReference type="SMART" id="SM00575">
    <property type="entry name" value="ZnF_PMZ"/>
    <property type="match status" value="1"/>
</dbReference>
<accession>K4ALQ4</accession>
<dbReference type="OMA" id="HNATNIC"/>
<evidence type="ECO:0000256" key="5">
    <source>
        <dbReference type="SAM" id="MobiDB-lite"/>
    </source>
</evidence>
<dbReference type="Gramene" id="KQK89619">
    <property type="protein sequence ID" value="KQK89619"/>
    <property type="gene ID" value="SETIT_039836mg"/>
</dbReference>
<reference evidence="8" key="1">
    <citation type="journal article" date="2012" name="Nat. Biotechnol.">
        <title>Reference genome sequence of the model plant Setaria.</title>
        <authorList>
            <person name="Bennetzen J.L."/>
            <person name="Schmutz J."/>
            <person name="Wang H."/>
            <person name="Percifield R."/>
            <person name="Hawkins J."/>
            <person name="Pontaroli A.C."/>
            <person name="Estep M."/>
            <person name="Feng L."/>
            <person name="Vaughn J.N."/>
            <person name="Grimwood J."/>
            <person name="Jenkins J."/>
            <person name="Barry K."/>
            <person name="Lindquist E."/>
            <person name="Hellsten U."/>
            <person name="Deshpande S."/>
            <person name="Wang X."/>
            <person name="Wu X."/>
            <person name="Mitros T."/>
            <person name="Triplett J."/>
            <person name="Yang X."/>
            <person name="Ye C.Y."/>
            <person name="Mauro-Herrera M."/>
            <person name="Wang L."/>
            <person name="Li P."/>
            <person name="Sharma M."/>
            <person name="Sharma R."/>
            <person name="Ronald P.C."/>
            <person name="Panaud O."/>
            <person name="Kellogg E.A."/>
            <person name="Brutnell T.P."/>
            <person name="Doust A.N."/>
            <person name="Tuskan G.A."/>
            <person name="Rokhsar D."/>
            <person name="Devos K.M."/>
        </authorList>
    </citation>
    <scope>NUCLEOTIDE SEQUENCE [LARGE SCALE GENOMIC DNA]</scope>
    <source>
        <strain evidence="8">cv. Yugu1</strain>
    </source>
</reference>
<dbReference type="HOGENOM" id="CLU_006767_3_1_1"/>